<evidence type="ECO:0000313" key="5">
    <source>
        <dbReference type="Proteomes" id="UP000657918"/>
    </source>
</evidence>
<evidence type="ECO:0000256" key="1">
    <source>
        <dbReference type="ARBA" id="ARBA00022884"/>
    </source>
</evidence>
<dbReference type="OrthoDB" id="6777263at2759"/>
<organism evidence="4 5">
    <name type="scientific">Salix dunnii</name>
    <dbReference type="NCBI Taxonomy" id="1413687"/>
    <lineage>
        <taxon>Eukaryota</taxon>
        <taxon>Viridiplantae</taxon>
        <taxon>Streptophyta</taxon>
        <taxon>Embryophyta</taxon>
        <taxon>Tracheophyta</taxon>
        <taxon>Spermatophyta</taxon>
        <taxon>Magnoliopsida</taxon>
        <taxon>eudicotyledons</taxon>
        <taxon>Gunneridae</taxon>
        <taxon>Pentapetalae</taxon>
        <taxon>rosids</taxon>
        <taxon>fabids</taxon>
        <taxon>Malpighiales</taxon>
        <taxon>Salicaceae</taxon>
        <taxon>Saliceae</taxon>
        <taxon>Salix</taxon>
    </lineage>
</organism>
<dbReference type="InterPro" id="IPR045071">
    <property type="entry name" value="BBP-like"/>
</dbReference>
<dbReference type="InterPro" id="IPR055256">
    <property type="entry name" value="KH_1_KHDC4/BBP-like"/>
</dbReference>
<evidence type="ECO:0000259" key="3">
    <source>
        <dbReference type="Pfam" id="PF22675"/>
    </source>
</evidence>
<comment type="caution">
    <text evidence="4">The sequence shown here is derived from an EMBL/GenBank/DDBJ whole genome shotgun (WGS) entry which is preliminary data.</text>
</comment>
<evidence type="ECO:0000313" key="4">
    <source>
        <dbReference type="EMBL" id="KAF9688621.1"/>
    </source>
</evidence>
<feature type="compositionally biased region" description="Low complexity" evidence="2">
    <location>
        <begin position="389"/>
        <end position="399"/>
    </location>
</feature>
<feature type="region of interest" description="Disordered" evidence="2">
    <location>
        <begin position="62"/>
        <end position="91"/>
    </location>
</feature>
<proteinExistence type="predicted"/>
<gene>
    <name evidence="4" type="ORF">SADUNF_Sadunf01G0007300</name>
</gene>
<dbReference type="GO" id="GO:0003729">
    <property type="term" value="F:mRNA binding"/>
    <property type="evidence" value="ECO:0007669"/>
    <property type="project" value="TreeGrafter"/>
</dbReference>
<name>A0A835TIK1_9ROSI</name>
<feature type="region of interest" description="Disordered" evidence="2">
    <location>
        <begin position="120"/>
        <end position="139"/>
    </location>
</feature>
<keyword evidence="1" id="KW-0694">RNA-binding</keyword>
<dbReference type="AlphaFoldDB" id="A0A835TIK1"/>
<dbReference type="InterPro" id="IPR036612">
    <property type="entry name" value="KH_dom_type_1_sf"/>
</dbReference>
<dbReference type="Gene3D" id="3.30.1370.10">
    <property type="entry name" value="K Homology domain, type 1"/>
    <property type="match status" value="1"/>
</dbReference>
<feature type="region of interest" description="Disordered" evidence="2">
    <location>
        <begin position="663"/>
        <end position="685"/>
    </location>
</feature>
<evidence type="ECO:0000256" key="2">
    <source>
        <dbReference type="SAM" id="MobiDB-lite"/>
    </source>
</evidence>
<keyword evidence="5" id="KW-1185">Reference proteome</keyword>
<sequence>MTVKVDQTSVIDLQSIEMTATSSSSGASTTSGPKVSLFAAKSGYVIPKNKLLGSLVSIVKGGKKPGSKDAVNGQSTNQEQVQRKSKWGPDLAQDASVKRGRALAYQIRVDQIVQQLELGIPEPGRDRDSHGSHELEDHKSSIPQIHTKVKEYPGYNFIGLIFGLQSETQKRVEKETGAKIQVHGSNTNTGEKVEISPSDGNETQVSYEELSVLVTADTYEKVDAAVVLIELLLTSVSGNLAAGDNANVSQNQVASTPFTVSTAVNQGVALSVSPQHGQFLYQNSWFPAATPLYPPPGLISPQSSSAPVVNNPMLLQSASFNSSTMPSLFGPRLAQAFSNPYQPINFPTSTPQLQSFTGSQPYPTGLYSVATLPLLQPLSSGPHDGLLLPSGSSSGWSSPGPWPTVPQLGFPSNAPPPNAANMVSPVTFSVGPSSQQSHSVSTNRPTLIQSSLVTPLPFSSISPVLGSTLISGAPSNFAPMRSPTITDAKIQHSGPGDFTFHPHHLQNPASQIAARLSSHHATQNGPLPRPMMQSPTPQGPPFHPEVPNSTPQPGRQMYPRPQVSYQMGQVPFVGNPTGPSLPPSLPAFSNAGSVGQPVMQVGSRNLSSTTHIPYLTGPLPPRPGNPMQLQQNYPAPVAPRGQSFALNQQPFISLASARPASFHGGQQVYDPFSPTSVPTASQRKG</sequence>
<feature type="domain" description="KHDC4/BBP-like KH-domain type I" evidence="3">
    <location>
        <begin position="151"/>
        <end position="233"/>
    </location>
</feature>
<feature type="region of interest" description="Disordered" evidence="2">
    <location>
        <begin position="389"/>
        <end position="417"/>
    </location>
</feature>
<feature type="compositionally biased region" description="Polar residues" evidence="2">
    <location>
        <begin position="673"/>
        <end position="685"/>
    </location>
</feature>
<dbReference type="EMBL" id="JADGMS010000001">
    <property type="protein sequence ID" value="KAF9688621.1"/>
    <property type="molecule type" value="Genomic_DNA"/>
</dbReference>
<dbReference type="SUPFAM" id="SSF54791">
    <property type="entry name" value="Eukaryotic type KH-domain (KH-domain type I)"/>
    <property type="match status" value="1"/>
</dbReference>
<dbReference type="Pfam" id="PF22675">
    <property type="entry name" value="KH-I_KHDC4-BBP"/>
    <property type="match status" value="1"/>
</dbReference>
<dbReference type="PANTHER" id="PTHR11208">
    <property type="entry name" value="RNA-BINDING PROTEIN RELATED"/>
    <property type="match status" value="1"/>
</dbReference>
<feature type="region of interest" description="Disordered" evidence="2">
    <location>
        <begin position="520"/>
        <end position="556"/>
    </location>
</feature>
<accession>A0A835TIK1</accession>
<feature type="compositionally biased region" description="Basic and acidic residues" evidence="2">
    <location>
        <begin position="123"/>
        <end position="139"/>
    </location>
</feature>
<dbReference type="GO" id="GO:0048024">
    <property type="term" value="P:regulation of mRNA splicing, via spliceosome"/>
    <property type="evidence" value="ECO:0007669"/>
    <property type="project" value="TreeGrafter"/>
</dbReference>
<dbReference type="PANTHER" id="PTHR11208:SF98">
    <property type="entry name" value="RNA-BINDING KH DOMAIN-CONTAINING PROTEIN"/>
    <property type="match status" value="1"/>
</dbReference>
<dbReference type="GO" id="GO:0005634">
    <property type="term" value="C:nucleus"/>
    <property type="evidence" value="ECO:0007669"/>
    <property type="project" value="TreeGrafter"/>
</dbReference>
<reference evidence="4 5" key="1">
    <citation type="submission" date="2020-10" db="EMBL/GenBank/DDBJ databases">
        <title>Plant Genome Project.</title>
        <authorList>
            <person name="Zhang R.-G."/>
        </authorList>
    </citation>
    <scope>NUCLEOTIDE SEQUENCE [LARGE SCALE GENOMIC DNA]</scope>
    <source>
        <strain evidence="4">FAFU-HL-1</strain>
        <tissue evidence="4">Leaf</tissue>
    </source>
</reference>
<dbReference type="Proteomes" id="UP000657918">
    <property type="component" value="Unassembled WGS sequence"/>
</dbReference>
<protein>
    <recommendedName>
        <fullName evidence="3">KHDC4/BBP-like KH-domain type I domain-containing protein</fullName>
    </recommendedName>
</protein>